<feature type="transmembrane region" description="Helical" evidence="7">
    <location>
        <begin position="425"/>
        <end position="449"/>
    </location>
</feature>
<dbReference type="GO" id="GO:0016020">
    <property type="term" value="C:membrane"/>
    <property type="evidence" value="ECO:0007669"/>
    <property type="project" value="UniProtKB-SubCell"/>
</dbReference>
<feature type="transmembrane region" description="Helical" evidence="7">
    <location>
        <begin position="154"/>
        <end position="171"/>
    </location>
</feature>
<feature type="transmembrane region" description="Helical" evidence="7">
    <location>
        <begin position="327"/>
        <end position="350"/>
    </location>
</feature>
<comment type="subcellular location">
    <subcellularLocation>
        <location evidence="1 7">Membrane</location>
        <topology evidence="1 7">Multi-pass membrane protein</topology>
    </subcellularLocation>
</comment>
<keyword evidence="3 7" id="KW-0813">Transport</keyword>
<evidence type="ECO:0000313" key="10">
    <source>
        <dbReference type="Proteomes" id="UP000053958"/>
    </source>
</evidence>
<comment type="similarity">
    <text evidence="2 7">Belongs to the ferroportin (FP) (TC 2.A.100) family. SLC40A subfamily.</text>
</comment>
<evidence type="ECO:0000256" key="4">
    <source>
        <dbReference type="ARBA" id="ARBA00022692"/>
    </source>
</evidence>
<dbReference type="EMBL" id="LASV01000127">
    <property type="protein sequence ID" value="KKA22760.1"/>
    <property type="molecule type" value="Genomic_DNA"/>
</dbReference>
<evidence type="ECO:0000256" key="6">
    <source>
        <dbReference type="ARBA" id="ARBA00023136"/>
    </source>
</evidence>
<feature type="transmembrane region" description="Helical" evidence="7">
    <location>
        <begin position="493"/>
        <end position="514"/>
    </location>
</feature>
<dbReference type="GO" id="GO:0005381">
    <property type="term" value="F:iron ion transmembrane transporter activity"/>
    <property type="evidence" value="ECO:0007669"/>
    <property type="project" value="UniProtKB-UniRule"/>
</dbReference>
<evidence type="ECO:0000256" key="1">
    <source>
        <dbReference type="ARBA" id="ARBA00004141"/>
    </source>
</evidence>
<dbReference type="SUPFAM" id="SSF103473">
    <property type="entry name" value="MFS general substrate transporter"/>
    <property type="match status" value="1"/>
</dbReference>
<dbReference type="InterPro" id="IPR036259">
    <property type="entry name" value="MFS_trans_sf"/>
</dbReference>
<dbReference type="PANTHER" id="PTHR11660:SF57">
    <property type="entry name" value="SOLUTE CARRIER FAMILY 40 MEMBER"/>
    <property type="match status" value="1"/>
</dbReference>
<organism evidence="9 10">
    <name type="scientific">Rasamsonia emersonii (strain ATCC 16479 / CBS 393.64 / IMI 116815)</name>
    <dbReference type="NCBI Taxonomy" id="1408163"/>
    <lineage>
        <taxon>Eukaryota</taxon>
        <taxon>Fungi</taxon>
        <taxon>Dikarya</taxon>
        <taxon>Ascomycota</taxon>
        <taxon>Pezizomycotina</taxon>
        <taxon>Eurotiomycetes</taxon>
        <taxon>Eurotiomycetidae</taxon>
        <taxon>Eurotiales</taxon>
        <taxon>Trichocomaceae</taxon>
        <taxon>Rasamsonia</taxon>
    </lineage>
</organism>
<feature type="compositionally biased region" description="Basic and acidic residues" evidence="8">
    <location>
        <begin position="48"/>
        <end position="57"/>
    </location>
</feature>
<reference evidence="9 10" key="1">
    <citation type="submission" date="2015-04" db="EMBL/GenBank/DDBJ databases">
        <authorList>
            <person name="Heijne W.H."/>
            <person name="Fedorova N.D."/>
            <person name="Nierman W.C."/>
            <person name="Vollebregt A.W."/>
            <person name="Zhao Z."/>
            <person name="Wu L."/>
            <person name="Kumar M."/>
            <person name="Stam H."/>
            <person name="van den Berg M.A."/>
            <person name="Pel H.J."/>
        </authorList>
    </citation>
    <scope>NUCLEOTIDE SEQUENCE [LARGE SCALE GENOMIC DNA]</scope>
    <source>
        <strain evidence="9 10">CBS 393.64</strain>
    </source>
</reference>
<feature type="compositionally biased region" description="Acidic residues" evidence="8">
    <location>
        <begin position="22"/>
        <end position="33"/>
    </location>
</feature>
<dbReference type="CDD" id="cd17480">
    <property type="entry name" value="MFS_SLC40A1_like"/>
    <property type="match status" value="1"/>
</dbReference>
<comment type="caution">
    <text evidence="9">The sequence shown here is derived from an EMBL/GenBank/DDBJ whole genome shotgun (WGS) entry which is preliminary data.</text>
</comment>
<dbReference type="AlphaFoldDB" id="A0A0F4YXF4"/>
<sequence length="559" mass="61160">MAPNHGLPEPGPNSEGRRDMIDGDEASQSDSPEDPLLSRRIGMQSESASREEGELPHESIGSASSGERPGSNSPGRGGTALARRLYLSHFLSTWSSRMFEFGAVLFLVSVFPETLLYTSVYALVRSLAVALLSSWLGSRIDRMNRLTTIRQSIVWQRIPVALSCLCFILLLSPEKDGSSVLGPLLFIVVVALACVEKLASVANTVSVERDWVVIIAESLQIPREDLNASMRRIDLFCKLFAPVFISLVDSFSTKVAIWTVFGLNASWVVIEYLAIAQVYNAVPELARIDPPSSGEEVPPGESPQGSALQNNAIVRYFRNMAAPWRDYVTSPVFLASFALSLLYLTVLSFAPQMIAYLLYTGFTSLEVSCMRIGAVISELAATWAAPMAMHRIGPVRAGLWFINWQFGCLAAAAAGFIFFDSSNARLVAVSLIVGVALSRVGLWGFDLSVQYLVQEQTSPDVRARFSSTEMALQNMFELVSFMLTIIFPRPEQFKYPVLISYGAISTAAVSYAAYVRKERGHLVHLSKLCLGGGVGGADKTLFSAFARSRRRNNGYEGLV</sequence>
<keyword evidence="4 7" id="KW-0812">Transmembrane</keyword>
<feature type="transmembrane region" description="Helical" evidence="7">
    <location>
        <begin position="356"/>
        <end position="376"/>
    </location>
</feature>
<dbReference type="RefSeq" id="XP_013329372.1">
    <property type="nucleotide sequence ID" value="XM_013473918.1"/>
</dbReference>
<keyword evidence="5 7" id="KW-1133">Transmembrane helix</keyword>
<dbReference type="Pfam" id="PF06963">
    <property type="entry name" value="FPN1"/>
    <property type="match status" value="1"/>
</dbReference>
<feature type="compositionally biased region" description="Polar residues" evidence="8">
    <location>
        <begin position="61"/>
        <end position="74"/>
    </location>
</feature>
<comment type="caution">
    <text evidence="7">Lacks conserved residue(s) required for the propagation of feature annotation.</text>
</comment>
<evidence type="ECO:0000313" key="9">
    <source>
        <dbReference type="EMBL" id="KKA22760.1"/>
    </source>
</evidence>
<dbReference type="PANTHER" id="PTHR11660">
    <property type="entry name" value="SOLUTE CARRIER FAMILY 40 MEMBER"/>
    <property type="match status" value="1"/>
</dbReference>
<feature type="region of interest" description="Disordered" evidence="8">
    <location>
        <begin position="1"/>
        <end position="77"/>
    </location>
</feature>
<evidence type="ECO:0000256" key="7">
    <source>
        <dbReference type="RuleBase" id="RU365065"/>
    </source>
</evidence>
<feature type="transmembrane region" description="Helical" evidence="7">
    <location>
        <begin position="177"/>
        <end position="195"/>
    </location>
</feature>
<keyword evidence="6 7" id="KW-0472">Membrane</keyword>
<dbReference type="STRING" id="1408163.A0A0F4YXF4"/>
<evidence type="ECO:0000256" key="2">
    <source>
        <dbReference type="ARBA" id="ARBA00006279"/>
    </source>
</evidence>
<protein>
    <recommendedName>
        <fullName evidence="7">Solute carrier family 40 member</fullName>
    </recommendedName>
</protein>
<dbReference type="InterPro" id="IPR009716">
    <property type="entry name" value="Ferroportin-1"/>
</dbReference>
<feature type="transmembrane region" description="Helical" evidence="7">
    <location>
        <begin position="114"/>
        <end position="133"/>
    </location>
</feature>
<comment type="function">
    <text evidence="7">May be involved in iron transport and iron homeostasis.</text>
</comment>
<dbReference type="GeneID" id="25315567"/>
<keyword evidence="7" id="KW-0406">Ion transport</keyword>
<dbReference type="OrthoDB" id="648861at2759"/>
<feature type="transmembrane region" description="Helical" evidence="7">
    <location>
        <begin position="397"/>
        <end position="419"/>
    </location>
</feature>
<keyword evidence="10" id="KW-1185">Reference proteome</keyword>
<dbReference type="Proteomes" id="UP000053958">
    <property type="component" value="Unassembled WGS sequence"/>
</dbReference>
<evidence type="ECO:0000256" key="5">
    <source>
        <dbReference type="ARBA" id="ARBA00022989"/>
    </source>
</evidence>
<evidence type="ECO:0000256" key="8">
    <source>
        <dbReference type="SAM" id="MobiDB-lite"/>
    </source>
</evidence>
<evidence type="ECO:0000256" key="3">
    <source>
        <dbReference type="ARBA" id="ARBA00022448"/>
    </source>
</evidence>
<accession>A0A0F4YXF4</accession>
<proteinExistence type="inferred from homology"/>
<gene>
    <name evidence="9" type="ORF">T310_3217</name>
</gene>
<name>A0A0F4YXF4_RASE3</name>